<dbReference type="PRINTS" id="PR00344">
    <property type="entry name" value="BCTRLSENSOR"/>
</dbReference>
<dbReference type="InterPro" id="IPR037006">
    <property type="entry name" value="CheA-like_homodim_sf"/>
</dbReference>
<dbReference type="Pfam" id="PF02518">
    <property type="entry name" value="HATPase_c"/>
    <property type="match status" value="1"/>
</dbReference>
<dbReference type="SMART" id="SM00260">
    <property type="entry name" value="CheW"/>
    <property type="match status" value="1"/>
</dbReference>
<dbReference type="Gene3D" id="2.30.30.40">
    <property type="entry name" value="SH3 Domains"/>
    <property type="match status" value="1"/>
</dbReference>
<dbReference type="FunFam" id="2.30.30.40:FF:000048">
    <property type="entry name" value="Chemotaxis protein CheA, putative"/>
    <property type="match status" value="1"/>
</dbReference>
<evidence type="ECO:0000256" key="5">
    <source>
        <dbReference type="ARBA" id="ARBA00022777"/>
    </source>
</evidence>
<accession>A0A519BG10</accession>
<dbReference type="CDD" id="cd00731">
    <property type="entry name" value="CheA_reg"/>
    <property type="match status" value="1"/>
</dbReference>
<dbReference type="SUPFAM" id="SSF47226">
    <property type="entry name" value="Histidine-containing phosphotransfer domain, HPT domain"/>
    <property type="match status" value="1"/>
</dbReference>
<evidence type="ECO:0000259" key="10">
    <source>
        <dbReference type="PROSITE" id="PS50894"/>
    </source>
</evidence>
<dbReference type="CDD" id="cd16916">
    <property type="entry name" value="HATPase_CheA-like"/>
    <property type="match status" value="1"/>
</dbReference>
<evidence type="ECO:0000256" key="7">
    <source>
        <dbReference type="SAM" id="MobiDB-lite"/>
    </source>
</evidence>
<evidence type="ECO:0000256" key="4">
    <source>
        <dbReference type="ARBA" id="ARBA00022679"/>
    </source>
</evidence>
<name>A0A519BG10_ACIG2</name>
<gene>
    <name evidence="11" type="ORF">EVJ46_08410</name>
</gene>
<evidence type="ECO:0000256" key="1">
    <source>
        <dbReference type="ARBA" id="ARBA00000085"/>
    </source>
</evidence>
<dbReference type="InterPro" id="IPR008207">
    <property type="entry name" value="Sig_transdc_His_kin_Hpt_dom"/>
</dbReference>
<dbReference type="InterPro" id="IPR004105">
    <property type="entry name" value="CheA-like_dim"/>
</dbReference>
<feature type="modified residue" description="Phosphohistidine" evidence="6">
    <location>
        <position position="49"/>
    </location>
</feature>
<dbReference type="Proteomes" id="UP000316562">
    <property type="component" value="Unassembled WGS sequence"/>
</dbReference>
<dbReference type="GO" id="GO:0005737">
    <property type="term" value="C:cytoplasm"/>
    <property type="evidence" value="ECO:0007669"/>
    <property type="project" value="InterPro"/>
</dbReference>
<dbReference type="GO" id="GO:0000155">
    <property type="term" value="F:phosphorelay sensor kinase activity"/>
    <property type="evidence" value="ECO:0007669"/>
    <property type="project" value="InterPro"/>
</dbReference>
<dbReference type="SUPFAM" id="SSF50341">
    <property type="entry name" value="CheW-like"/>
    <property type="match status" value="1"/>
</dbReference>
<dbReference type="FunFam" id="1.20.120.160:FF:000008">
    <property type="entry name" value="Chemotaxis sensor histidine kinase CheA"/>
    <property type="match status" value="1"/>
</dbReference>
<dbReference type="InterPro" id="IPR036890">
    <property type="entry name" value="HATPase_C_sf"/>
</dbReference>
<dbReference type="Pfam" id="PF02895">
    <property type="entry name" value="H-kinase_dim"/>
    <property type="match status" value="1"/>
</dbReference>
<evidence type="ECO:0000313" key="11">
    <source>
        <dbReference type="EMBL" id="RZD16198.1"/>
    </source>
</evidence>
<dbReference type="Gene3D" id="1.10.287.560">
    <property type="entry name" value="Histidine kinase CheA-like, homodimeric domain"/>
    <property type="match status" value="1"/>
</dbReference>
<dbReference type="SMART" id="SM00073">
    <property type="entry name" value="HPT"/>
    <property type="match status" value="1"/>
</dbReference>
<dbReference type="SUPFAM" id="SSF47384">
    <property type="entry name" value="Homodimeric domain of signal transducing histidine kinase"/>
    <property type="match status" value="1"/>
</dbReference>
<dbReference type="InterPro" id="IPR005467">
    <property type="entry name" value="His_kinase_dom"/>
</dbReference>
<feature type="compositionally biased region" description="Basic and acidic residues" evidence="7">
    <location>
        <begin position="130"/>
        <end position="147"/>
    </location>
</feature>
<proteinExistence type="predicted"/>
<feature type="compositionally biased region" description="Low complexity" evidence="7">
    <location>
        <begin position="169"/>
        <end position="193"/>
    </location>
</feature>
<dbReference type="AlphaFoldDB" id="A0A519BG10"/>
<comment type="caution">
    <text evidence="11">The sequence shown here is derived from an EMBL/GenBank/DDBJ whole genome shotgun (WGS) entry which is preliminary data.</text>
</comment>
<evidence type="ECO:0000256" key="3">
    <source>
        <dbReference type="ARBA" id="ARBA00022553"/>
    </source>
</evidence>
<dbReference type="InterPro" id="IPR004358">
    <property type="entry name" value="Sig_transdc_His_kin-like_C"/>
</dbReference>
<evidence type="ECO:0000259" key="8">
    <source>
        <dbReference type="PROSITE" id="PS50109"/>
    </source>
</evidence>
<dbReference type="InterPro" id="IPR003594">
    <property type="entry name" value="HATPase_dom"/>
</dbReference>
<dbReference type="PROSITE" id="PS50851">
    <property type="entry name" value="CHEW"/>
    <property type="match status" value="1"/>
</dbReference>
<dbReference type="InterPro" id="IPR036097">
    <property type="entry name" value="HisK_dim/P_sf"/>
</dbReference>
<dbReference type="SMART" id="SM01231">
    <property type="entry name" value="H-kinase_dim"/>
    <property type="match status" value="1"/>
</dbReference>
<evidence type="ECO:0000256" key="6">
    <source>
        <dbReference type="PROSITE-ProRule" id="PRU00110"/>
    </source>
</evidence>
<evidence type="ECO:0000313" key="12">
    <source>
        <dbReference type="Proteomes" id="UP000316562"/>
    </source>
</evidence>
<dbReference type="InterPro" id="IPR036641">
    <property type="entry name" value="HPT_dom_sf"/>
</dbReference>
<reference evidence="11 12" key="1">
    <citation type="journal article" date="2019" name="ISME J.">
        <title>Insights into ecological role of a new deltaproteobacterial order Candidatus Acidulodesulfobacterales by metagenomics and metatranscriptomics.</title>
        <authorList>
            <person name="Tan S."/>
            <person name="Liu J."/>
            <person name="Fang Y."/>
            <person name="Hedlund B.P."/>
            <person name="Lian Z.H."/>
            <person name="Huang L.Y."/>
            <person name="Li J.T."/>
            <person name="Huang L.N."/>
            <person name="Li W.J."/>
            <person name="Jiang H.C."/>
            <person name="Dong H.L."/>
            <person name="Shu W.S."/>
        </authorList>
    </citation>
    <scope>NUCLEOTIDE SEQUENCE [LARGE SCALE GENOMIC DNA]</scope>
    <source>
        <strain evidence="11">AP2</strain>
    </source>
</reference>
<dbReference type="InterPro" id="IPR051315">
    <property type="entry name" value="Bact_Chemotaxis_CheA"/>
</dbReference>
<organism evidence="11 12">
    <name type="scientific">Acididesulfobacter guangdongensis</name>
    <dbReference type="NCBI Taxonomy" id="2597225"/>
    <lineage>
        <taxon>Bacteria</taxon>
        <taxon>Deltaproteobacteria</taxon>
        <taxon>Candidatus Acidulodesulfobacterales</taxon>
        <taxon>Candidatus Acididesulfobacter</taxon>
    </lineage>
</organism>
<dbReference type="InterPro" id="IPR002545">
    <property type="entry name" value="CheW-lke_dom"/>
</dbReference>
<feature type="region of interest" description="Disordered" evidence="7">
    <location>
        <begin position="130"/>
        <end position="229"/>
    </location>
</feature>
<dbReference type="FunFam" id="3.30.565.10:FF:000016">
    <property type="entry name" value="Chemotaxis protein CheA, putative"/>
    <property type="match status" value="1"/>
</dbReference>
<dbReference type="Pfam" id="PF01584">
    <property type="entry name" value="CheW"/>
    <property type="match status" value="1"/>
</dbReference>
<dbReference type="GO" id="GO:0006935">
    <property type="term" value="P:chemotaxis"/>
    <property type="evidence" value="ECO:0007669"/>
    <property type="project" value="InterPro"/>
</dbReference>
<feature type="compositionally biased region" description="Polar residues" evidence="7">
    <location>
        <begin position="153"/>
        <end position="164"/>
    </location>
</feature>
<dbReference type="Pfam" id="PF01627">
    <property type="entry name" value="Hpt"/>
    <property type="match status" value="1"/>
</dbReference>
<dbReference type="EC" id="2.7.13.3" evidence="2"/>
<comment type="catalytic activity">
    <reaction evidence="1">
        <text>ATP + protein L-histidine = ADP + protein N-phospho-L-histidine.</text>
        <dbReference type="EC" id="2.7.13.3"/>
    </reaction>
</comment>
<feature type="domain" description="Histidine kinase" evidence="8">
    <location>
        <begin position="404"/>
        <end position="645"/>
    </location>
</feature>
<dbReference type="SUPFAM" id="SSF55874">
    <property type="entry name" value="ATPase domain of HSP90 chaperone/DNA topoisomerase II/histidine kinase"/>
    <property type="match status" value="1"/>
</dbReference>
<dbReference type="EMBL" id="SGBC01000003">
    <property type="protein sequence ID" value="RZD16198.1"/>
    <property type="molecule type" value="Genomic_DNA"/>
</dbReference>
<dbReference type="PANTHER" id="PTHR43395:SF1">
    <property type="entry name" value="CHEMOTAXIS PROTEIN CHEA"/>
    <property type="match status" value="1"/>
</dbReference>
<protein>
    <recommendedName>
        <fullName evidence="2">histidine kinase</fullName>
        <ecNumber evidence="2">2.7.13.3</ecNumber>
    </recommendedName>
</protein>
<keyword evidence="4" id="KW-0808">Transferase</keyword>
<dbReference type="CDD" id="cd00088">
    <property type="entry name" value="HPT"/>
    <property type="match status" value="1"/>
</dbReference>
<keyword evidence="5" id="KW-0418">Kinase</keyword>
<feature type="domain" description="CheW-like" evidence="9">
    <location>
        <begin position="647"/>
        <end position="798"/>
    </location>
</feature>
<evidence type="ECO:0000259" key="9">
    <source>
        <dbReference type="PROSITE" id="PS50851"/>
    </source>
</evidence>
<dbReference type="InterPro" id="IPR036061">
    <property type="entry name" value="CheW-like_dom_sf"/>
</dbReference>
<feature type="compositionally biased region" description="Basic and acidic residues" evidence="7">
    <location>
        <begin position="255"/>
        <end position="264"/>
    </location>
</feature>
<dbReference type="Gene3D" id="1.20.120.160">
    <property type="entry name" value="HPT domain"/>
    <property type="match status" value="1"/>
</dbReference>
<dbReference type="SMART" id="SM00387">
    <property type="entry name" value="HATPase_c"/>
    <property type="match status" value="1"/>
</dbReference>
<dbReference type="Gene3D" id="3.30.565.10">
    <property type="entry name" value="Histidine kinase-like ATPase, C-terminal domain"/>
    <property type="match status" value="1"/>
</dbReference>
<dbReference type="PANTHER" id="PTHR43395">
    <property type="entry name" value="SENSOR HISTIDINE KINASE CHEA"/>
    <property type="match status" value="1"/>
</dbReference>
<sequence length="799" mass="88338">MIDDSMKEIINDFVQEALELLDSLSENFIELEKNPDDKELLNTIFRAAHTIKGSAGFLGFQNLVELAHSAENILNRLRQGEIKLTSDMMDYLLKTMDILTAMIRNINDSGEEGNFDNEEIIHKLNQLAADERTEETAAEQRTEEIKPPEGNFGTANNNISPQEAESSENNKNIDNNIANTEANVNVNDNNSKISDNDNSKNNNKKNIEESSIPAGGSNTGSEKHHPKRKVRNLGDILLEDNLMSPDELSQILKEKEEEEKKEQEQEKDEEQEHDGVKSNNADVSADITDKNINIKETDKSDAVNKKDEIDGADRLNIINNSNDANKIINNNKTENLNKTVKIAEAEKQTLKKEPPQTPVSSEIKKPVLASVQPQPQMQQIHPAVTAPVETTIRVDVERLDNVMNLVGELVLSRNRIFNIASKLELKYPEDEFTDTLIEVVSNLNLITTDLQLAVMKTRMQPVKKVFSKFPRMVRDLSKELGKEIELNIAGEETELDKSVIEEIGDPLVHLIRNSIDHGIEMPEDRIKAGKSKAGTINLSAEHEGNYIIIEVSDDGKGMDPDILRKKAVEKGLIDDKTAASISDKDALSLIFAPGFSTKDKVTEISGRGVGMDVVKTNIQKLNGIIDIESEKGKGSDIILKLPLTVAIIQTLIIGVEDEVFAIPLNSVVETLRIPESSIQTIDNHEVINLRKSVLSLLRLSEEFSVGASQNKPLQSAGNSPAADKKALSGKEVYVVVVALAEKRIGIVVDTLYGQEEVVIKSLGDYQFGYKGISGATITGDGKVVLIMDIASMIDVLQKR</sequence>
<keyword evidence="3 6" id="KW-0597">Phosphoprotein</keyword>
<feature type="domain" description="HPt" evidence="10">
    <location>
        <begin position="2"/>
        <end position="106"/>
    </location>
</feature>
<dbReference type="PROSITE" id="PS50894">
    <property type="entry name" value="HPT"/>
    <property type="match status" value="1"/>
</dbReference>
<feature type="region of interest" description="Disordered" evidence="7">
    <location>
        <begin position="255"/>
        <end position="289"/>
    </location>
</feature>
<dbReference type="PROSITE" id="PS50109">
    <property type="entry name" value="HIS_KIN"/>
    <property type="match status" value="1"/>
</dbReference>
<evidence type="ECO:0000256" key="2">
    <source>
        <dbReference type="ARBA" id="ARBA00012438"/>
    </source>
</evidence>